<dbReference type="Pfam" id="PF13884">
    <property type="entry name" value="Peptidase_S74"/>
    <property type="match status" value="1"/>
</dbReference>
<dbReference type="RefSeq" id="WP_358134624.1">
    <property type="nucleotide sequence ID" value="NZ_JBFALK010000010.1"/>
</dbReference>
<dbReference type="InterPro" id="IPR030392">
    <property type="entry name" value="S74_ICA"/>
</dbReference>
<protein>
    <submittedName>
        <fullName evidence="2">Tail fiber domain-containing protein</fullName>
    </submittedName>
</protein>
<gene>
    <name evidence="2" type="ORF">AB0I59_19855</name>
</gene>
<feature type="domain" description="Peptidase S74" evidence="1">
    <location>
        <begin position="46"/>
        <end position="83"/>
    </location>
</feature>
<dbReference type="EMBL" id="JBFALK010000010">
    <property type="protein sequence ID" value="MEV0970888.1"/>
    <property type="molecule type" value="Genomic_DNA"/>
</dbReference>
<comment type="caution">
    <text evidence="2">The sequence shown here is derived from an EMBL/GenBank/DDBJ whole genome shotgun (WGS) entry which is preliminary data.</text>
</comment>
<evidence type="ECO:0000313" key="2">
    <source>
        <dbReference type="EMBL" id="MEV0970888.1"/>
    </source>
</evidence>
<dbReference type="Proteomes" id="UP001551675">
    <property type="component" value="Unassembled WGS sequence"/>
</dbReference>
<reference evidence="2 3" key="1">
    <citation type="submission" date="2024-06" db="EMBL/GenBank/DDBJ databases">
        <title>The Natural Products Discovery Center: Release of the First 8490 Sequenced Strains for Exploring Actinobacteria Biosynthetic Diversity.</title>
        <authorList>
            <person name="Kalkreuter E."/>
            <person name="Kautsar S.A."/>
            <person name="Yang D."/>
            <person name="Bader C.D."/>
            <person name="Teijaro C.N."/>
            <person name="Fluegel L."/>
            <person name="Davis C.M."/>
            <person name="Simpson J.R."/>
            <person name="Lauterbach L."/>
            <person name="Steele A.D."/>
            <person name="Gui C."/>
            <person name="Meng S."/>
            <person name="Li G."/>
            <person name="Viehrig K."/>
            <person name="Ye F."/>
            <person name="Su P."/>
            <person name="Kiefer A.F."/>
            <person name="Nichols A."/>
            <person name="Cepeda A.J."/>
            <person name="Yan W."/>
            <person name="Fan B."/>
            <person name="Jiang Y."/>
            <person name="Adhikari A."/>
            <person name="Zheng C.-J."/>
            <person name="Schuster L."/>
            <person name="Cowan T.M."/>
            <person name="Smanski M.J."/>
            <person name="Chevrette M.G."/>
            <person name="De Carvalho L.P.S."/>
            <person name="Shen B."/>
        </authorList>
    </citation>
    <scope>NUCLEOTIDE SEQUENCE [LARGE SCALE GENOMIC DNA]</scope>
    <source>
        <strain evidence="2 3">NPDC050100</strain>
    </source>
</reference>
<evidence type="ECO:0000313" key="3">
    <source>
        <dbReference type="Proteomes" id="UP001551675"/>
    </source>
</evidence>
<organism evidence="2 3">
    <name type="scientific">Microtetraspora glauca</name>
    <dbReference type="NCBI Taxonomy" id="1996"/>
    <lineage>
        <taxon>Bacteria</taxon>
        <taxon>Bacillati</taxon>
        <taxon>Actinomycetota</taxon>
        <taxon>Actinomycetes</taxon>
        <taxon>Streptosporangiales</taxon>
        <taxon>Streptosporangiaceae</taxon>
        <taxon>Microtetraspora</taxon>
    </lineage>
</organism>
<keyword evidence="3" id="KW-1185">Reference proteome</keyword>
<name>A0ABV3GGX5_MICGL</name>
<proteinExistence type="predicted"/>
<evidence type="ECO:0000259" key="1">
    <source>
        <dbReference type="Pfam" id="PF13884"/>
    </source>
</evidence>
<sequence length="137" mass="15057">MGPLILKLSGLIRLRNRHHQPIAQPLHDHRDDASPEPCPSAVNGYEILAKVAELPISTWRYGWEPDGVHHLGPMAQDWKAAFDFGQPDTRIPAVDANGVTLVAVQALYRLVVDLQQQVDQLRGTASPSGQEKPSRSG</sequence>
<accession>A0ABV3GGX5</accession>